<reference evidence="6 7" key="1">
    <citation type="submission" date="2023-08" db="EMBL/GenBank/DDBJ databases">
        <title>Black Yeasts Isolated from many extreme environments.</title>
        <authorList>
            <person name="Coleine C."/>
            <person name="Stajich J.E."/>
            <person name="Selbmann L."/>
        </authorList>
    </citation>
    <scope>NUCLEOTIDE SEQUENCE [LARGE SCALE GENOMIC DNA]</scope>
    <source>
        <strain evidence="6 7">CCFEE 5935</strain>
    </source>
</reference>
<dbReference type="SUPFAM" id="SSF144232">
    <property type="entry name" value="HIT/MYND zinc finger-like"/>
    <property type="match status" value="1"/>
</dbReference>
<evidence type="ECO:0000313" key="6">
    <source>
        <dbReference type="EMBL" id="KAK5163940.1"/>
    </source>
</evidence>
<evidence type="ECO:0000313" key="7">
    <source>
        <dbReference type="Proteomes" id="UP001337655"/>
    </source>
</evidence>
<dbReference type="AlphaFoldDB" id="A0AAV9NWR9"/>
<sequence length="366" mass="41865">MAEPPPGKCWTCGKETTKRCSKCAEGMNQEDVTTPTYYCGKDCQTADFKAHKAKCRQATARKQLYRGGDFLQDLFYFFREEAFDIDIVDVKSQHGKLHTYEPAWNNEVTFPYFKFPGHLVTNQEDKFALLTMLCCNEPAAYMHKIVKKVFEDGIDTGYYGHDTFYLPLKTGETYVLDLAGAQYGQYRSVVPYRFYKETYCDHAPEFRPFGTAAGQRHILDAALKGQCKLFGADELQKGDPRVKLMLDYLSRLINLTIEDWEVTKATSLAVLFNKRQELYHAESKHVKEGILSNISAWMGWWQGGEGPSFRQTTKTHADASKHTTERTTTEIINHTSPEVFFEKCLSIASQKEHKKLQAEETALAKK</sequence>
<evidence type="ECO:0000256" key="3">
    <source>
        <dbReference type="ARBA" id="ARBA00022833"/>
    </source>
</evidence>
<keyword evidence="3" id="KW-0862">Zinc</keyword>
<dbReference type="InterPro" id="IPR002893">
    <property type="entry name" value="Znf_MYND"/>
</dbReference>
<dbReference type="Gene3D" id="6.10.140.2220">
    <property type="match status" value="1"/>
</dbReference>
<gene>
    <name evidence="6" type="ORF">LTR77_010335</name>
</gene>
<dbReference type="EMBL" id="JAVRRT010000022">
    <property type="protein sequence ID" value="KAK5163940.1"/>
    <property type="molecule type" value="Genomic_DNA"/>
</dbReference>
<keyword evidence="7" id="KW-1185">Reference proteome</keyword>
<organism evidence="6 7">
    <name type="scientific">Saxophila tyrrhenica</name>
    <dbReference type="NCBI Taxonomy" id="1690608"/>
    <lineage>
        <taxon>Eukaryota</taxon>
        <taxon>Fungi</taxon>
        <taxon>Dikarya</taxon>
        <taxon>Ascomycota</taxon>
        <taxon>Pezizomycotina</taxon>
        <taxon>Dothideomycetes</taxon>
        <taxon>Dothideomycetidae</taxon>
        <taxon>Mycosphaerellales</taxon>
        <taxon>Extremaceae</taxon>
        <taxon>Saxophila</taxon>
    </lineage>
</organism>
<protein>
    <recommendedName>
        <fullName evidence="5">MYND-type domain-containing protein</fullName>
    </recommendedName>
</protein>
<dbReference type="PROSITE" id="PS50865">
    <property type="entry name" value="ZF_MYND_2"/>
    <property type="match status" value="1"/>
</dbReference>
<evidence type="ECO:0000256" key="4">
    <source>
        <dbReference type="PROSITE-ProRule" id="PRU00134"/>
    </source>
</evidence>
<proteinExistence type="predicted"/>
<evidence type="ECO:0000259" key="5">
    <source>
        <dbReference type="PROSITE" id="PS50865"/>
    </source>
</evidence>
<dbReference type="Proteomes" id="UP001337655">
    <property type="component" value="Unassembled WGS sequence"/>
</dbReference>
<evidence type="ECO:0000256" key="1">
    <source>
        <dbReference type="ARBA" id="ARBA00022723"/>
    </source>
</evidence>
<accession>A0AAV9NWR9</accession>
<keyword evidence="1" id="KW-0479">Metal-binding</keyword>
<comment type="caution">
    <text evidence="6">The sequence shown here is derived from an EMBL/GenBank/DDBJ whole genome shotgun (WGS) entry which is preliminary data.</text>
</comment>
<dbReference type="GO" id="GO:0008270">
    <property type="term" value="F:zinc ion binding"/>
    <property type="evidence" value="ECO:0007669"/>
    <property type="project" value="UniProtKB-KW"/>
</dbReference>
<feature type="domain" description="MYND-type" evidence="5">
    <location>
        <begin position="9"/>
        <end position="55"/>
    </location>
</feature>
<evidence type="ECO:0000256" key="2">
    <source>
        <dbReference type="ARBA" id="ARBA00022771"/>
    </source>
</evidence>
<keyword evidence="2 4" id="KW-0863">Zinc-finger</keyword>
<name>A0AAV9NWR9_9PEZI</name>
<dbReference type="Pfam" id="PF01753">
    <property type="entry name" value="zf-MYND"/>
    <property type="match status" value="1"/>
</dbReference>
<dbReference type="RefSeq" id="XP_064654304.1">
    <property type="nucleotide sequence ID" value="XM_064807557.1"/>
</dbReference>
<dbReference type="GeneID" id="89931664"/>